<keyword evidence="3" id="KW-1185">Reference proteome</keyword>
<dbReference type="EMBL" id="BGPR01017535">
    <property type="protein sequence ID" value="GBN76443.1"/>
    <property type="molecule type" value="Genomic_DNA"/>
</dbReference>
<organism evidence="2 3">
    <name type="scientific">Araneus ventricosus</name>
    <name type="common">Orbweaver spider</name>
    <name type="synonym">Epeira ventricosa</name>
    <dbReference type="NCBI Taxonomy" id="182803"/>
    <lineage>
        <taxon>Eukaryota</taxon>
        <taxon>Metazoa</taxon>
        <taxon>Ecdysozoa</taxon>
        <taxon>Arthropoda</taxon>
        <taxon>Chelicerata</taxon>
        <taxon>Arachnida</taxon>
        <taxon>Araneae</taxon>
        <taxon>Araneomorphae</taxon>
        <taxon>Entelegynae</taxon>
        <taxon>Araneoidea</taxon>
        <taxon>Araneidae</taxon>
        <taxon>Araneus</taxon>
    </lineage>
</organism>
<dbReference type="Proteomes" id="UP000499080">
    <property type="component" value="Unassembled WGS sequence"/>
</dbReference>
<reference evidence="2 3" key="1">
    <citation type="journal article" date="2019" name="Sci. Rep.">
        <title>Orb-weaving spider Araneus ventricosus genome elucidates the spidroin gene catalogue.</title>
        <authorList>
            <person name="Kono N."/>
            <person name="Nakamura H."/>
            <person name="Ohtoshi R."/>
            <person name="Moran D.A.P."/>
            <person name="Shinohara A."/>
            <person name="Yoshida Y."/>
            <person name="Fujiwara M."/>
            <person name="Mori M."/>
            <person name="Tomita M."/>
            <person name="Arakawa K."/>
        </authorList>
    </citation>
    <scope>NUCLEOTIDE SEQUENCE [LARGE SCALE GENOMIC DNA]</scope>
</reference>
<evidence type="ECO:0000313" key="3">
    <source>
        <dbReference type="Proteomes" id="UP000499080"/>
    </source>
</evidence>
<proteinExistence type="predicted"/>
<sequence>MLFLCSANFSDVFAAVSFALGFSKYPDAIVTLNKIIFGILNFVAFFATSYSVAEVSREDERIRKRIKSVAFNIYLQKDTKEQGDLLQRFVQSEAEILLSASGVVNFRRGFLLTSTGVLITYNLLLVQLNTVGRCSI</sequence>
<accession>A0A4Y2RL78</accession>
<keyword evidence="1" id="KW-1133">Transmembrane helix</keyword>
<protein>
    <submittedName>
        <fullName evidence="2">Uncharacterized protein</fullName>
    </submittedName>
</protein>
<name>A0A4Y2RL78_ARAVE</name>
<evidence type="ECO:0000256" key="1">
    <source>
        <dbReference type="SAM" id="Phobius"/>
    </source>
</evidence>
<evidence type="ECO:0000313" key="2">
    <source>
        <dbReference type="EMBL" id="GBN76443.1"/>
    </source>
</evidence>
<keyword evidence="1" id="KW-0472">Membrane</keyword>
<keyword evidence="1" id="KW-0812">Transmembrane</keyword>
<dbReference type="AlphaFoldDB" id="A0A4Y2RL78"/>
<feature type="transmembrane region" description="Helical" evidence="1">
    <location>
        <begin position="35"/>
        <end position="55"/>
    </location>
</feature>
<gene>
    <name evidence="2" type="ORF">AVEN_170552_1</name>
</gene>
<dbReference type="OrthoDB" id="6420484at2759"/>
<comment type="caution">
    <text evidence="2">The sequence shown here is derived from an EMBL/GenBank/DDBJ whole genome shotgun (WGS) entry which is preliminary data.</text>
</comment>